<keyword evidence="13 17" id="KW-0961">Cell wall biogenesis/degradation</keyword>
<comment type="caution">
    <text evidence="19">The sequence shown here is derived from an EMBL/GenBank/DDBJ whole genome shotgun (WGS) entry which is preliminary data.</text>
</comment>
<dbReference type="GO" id="GO:0050380">
    <property type="term" value="F:undecaprenyl-diphosphatase activity"/>
    <property type="evidence" value="ECO:0007669"/>
    <property type="project" value="UniProtKB-UniRule"/>
</dbReference>
<keyword evidence="6 17" id="KW-0812">Transmembrane</keyword>
<comment type="function">
    <text evidence="17">Catalyzes the dephosphorylation of undecaprenyl diphosphate (UPP). Confers resistance to bacitracin.</text>
</comment>
<dbReference type="GO" id="GO:0071555">
    <property type="term" value="P:cell wall organization"/>
    <property type="evidence" value="ECO:0007669"/>
    <property type="project" value="UniProtKB-KW"/>
</dbReference>
<dbReference type="NCBIfam" id="NF001394">
    <property type="entry name" value="PRK00281.2-5"/>
    <property type="match status" value="1"/>
</dbReference>
<evidence type="ECO:0000256" key="5">
    <source>
        <dbReference type="ARBA" id="ARBA00022475"/>
    </source>
</evidence>
<feature type="transmembrane region" description="Helical" evidence="17">
    <location>
        <begin position="245"/>
        <end position="267"/>
    </location>
</feature>
<dbReference type="OrthoDB" id="9808289at2"/>
<keyword evidence="8 17" id="KW-0133">Cell shape</keyword>
<evidence type="ECO:0000256" key="17">
    <source>
        <dbReference type="HAMAP-Rule" id="MF_01006"/>
    </source>
</evidence>
<dbReference type="AlphaFoldDB" id="A0A2T1E9D6"/>
<dbReference type="InterPro" id="IPR003824">
    <property type="entry name" value="UppP"/>
</dbReference>
<dbReference type="GO" id="GO:0008360">
    <property type="term" value="P:regulation of cell shape"/>
    <property type="evidence" value="ECO:0007669"/>
    <property type="project" value="UniProtKB-KW"/>
</dbReference>
<reference evidence="19 20" key="2">
    <citation type="submission" date="2018-03" db="EMBL/GenBank/DDBJ databases">
        <title>The ancient ancestry and fast evolution of plastids.</title>
        <authorList>
            <person name="Moore K.R."/>
            <person name="Magnabosco C."/>
            <person name="Momper L."/>
            <person name="Gold D.A."/>
            <person name="Bosak T."/>
            <person name="Fournier G.P."/>
        </authorList>
    </citation>
    <scope>NUCLEOTIDE SEQUENCE [LARGE SCALE GENOMIC DNA]</scope>
    <source>
        <strain evidence="19 20">ULC18</strain>
    </source>
</reference>
<evidence type="ECO:0000313" key="19">
    <source>
        <dbReference type="EMBL" id="PSB29340.1"/>
    </source>
</evidence>
<dbReference type="GO" id="GO:0046677">
    <property type="term" value="P:response to antibiotic"/>
    <property type="evidence" value="ECO:0007669"/>
    <property type="project" value="UniProtKB-UniRule"/>
</dbReference>
<dbReference type="EMBL" id="PVWK01000063">
    <property type="protein sequence ID" value="PSB29340.1"/>
    <property type="molecule type" value="Genomic_DNA"/>
</dbReference>
<feature type="chain" id="PRO_5015630500" description="Undecaprenyl-diphosphatase" evidence="18">
    <location>
        <begin position="24"/>
        <end position="302"/>
    </location>
</feature>
<dbReference type="NCBIfam" id="TIGR00753">
    <property type="entry name" value="undec_PP_bacA"/>
    <property type="match status" value="1"/>
</dbReference>
<protein>
    <recommendedName>
        <fullName evidence="4 17">Undecaprenyl-diphosphatase</fullName>
        <ecNumber evidence="3 17">3.6.1.27</ecNumber>
    </recommendedName>
    <alternativeName>
        <fullName evidence="15 17">Bacitracin resistance protein</fullName>
    </alternativeName>
    <alternativeName>
        <fullName evidence="14 17">Undecaprenyl pyrophosphate phosphatase</fullName>
    </alternativeName>
</protein>
<name>A0A2T1E9D6_9CYAN</name>
<keyword evidence="9 17" id="KW-0573">Peptidoglycan synthesis</keyword>
<reference evidence="20" key="1">
    <citation type="submission" date="2018-02" db="EMBL/GenBank/DDBJ databases">
        <authorList>
            <person name="Moore K."/>
            <person name="Momper L."/>
        </authorList>
    </citation>
    <scope>NUCLEOTIDE SEQUENCE [LARGE SCALE GENOMIC DNA]</scope>
    <source>
        <strain evidence="20">ULC18</strain>
    </source>
</reference>
<sequence>MGWYSLGALGHTLIAAATSTSTAASDVNVIEASFESFMLGIVQGITEFLPISSTAHLLIVTRLFGWGVTGQKTFVDAIQFGSVIAVVWYFWTDIYQILTGAWSAFRQQDWQREEWKILVGIIVGTIPALSAGFVLKKLNLLPDGVMLIAVMSIVMSLLLALAEKLGSRKRGFDDLQIGDGILVGLGQMIALLPGASRSGSTLTTGLFLGLERQTAARFSFLLGIPTLTIATLVQAKDSLSNSQMLIPLLVGIFSSFIFSYLSIAWLLRFLQRQSTWVFVWYRLAFGVALLAALAGGIFQQNS</sequence>
<evidence type="ECO:0000256" key="16">
    <source>
        <dbReference type="ARBA" id="ARBA00047594"/>
    </source>
</evidence>
<dbReference type="GO" id="GO:0005886">
    <property type="term" value="C:plasma membrane"/>
    <property type="evidence" value="ECO:0007669"/>
    <property type="project" value="UniProtKB-SubCell"/>
</dbReference>
<evidence type="ECO:0000256" key="13">
    <source>
        <dbReference type="ARBA" id="ARBA00023316"/>
    </source>
</evidence>
<feature type="transmembrane region" description="Helical" evidence="17">
    <location>
        <begin position="141"/>
        <end position="162"/>
    </location>
</feature>
<evidence type="ECO:0000256" key="10">
    <source>
        <dbReference type="ARBA" id="ARBA00022989"/>
    </source>
</evidence>
<keyword evidence="5 17" id="KW-1003">Cell membrane</keyword>
<comment type="catalytic activity">
    <reaction evidence="16 17">
        <text>di-trans,octa-cis-undecaprenyl diphosphate + H2O = di-trans,octa-cis-undecaprenyl phosphate + phosphate + H(+)</text>
        <dbReference type="Rhea" id="RHEA:28094"/>
        <dbReference type="ChEBI" id="CHEBI:15377"/>
        <dbReference type="ChEBI" id="CHEBI:15378"/>
        <dbReference type="ChEBI" id="CHEBI:43474"/>
        <dbReference type="ChEBI" id="CHEBI:58405"/>
        <dbReference type="ChEBI" id="CHEBI:60392"/>
        <dbReference type="EC" id="3.6.1.27"/>
    </reaction>
</comment>
<dbReference type="PANTHER" id="PTHR30622">
    <property type="entry name" value="UNDECAPRENYL-DIPHOSPHATASE"/>
    <property type="match status" value="1"/>
</dbReference>
<evidence type="ECO:0000256" key="2">
    <source>
        <dbReference type="ARBA" id="ARBA00010621"/>
    </source>
</evidence>
<evidence type="ECO:0000256" key="12">
    <source>
        <dbReference type="ARBA" id="ARBA00023251"/>
    </source>
</evidence>
<comment type="subcellular location">
    <subcellularLocation>
        <location evidence="1 17">Cell membrane</location>
        <topology evidence="1 17">Multi-pass membrane protein</topology>
    </subcellularLocation>
</comment>
<dbReference type="Pfam" id="PF02673">
    <property type="entry name" value="BacA"/>
    <property type="match status" value="1"/>
</dbReference>
<keyword evidence="18" id="KW-0732">Signal</keyword>
<organism evidence="19 20">
    <name type="scientific">Stenomitos frigidus ULC18</name>
    <dbReference type="NCBI Taxonomy" id="2107698"/>
    <lineage>
        <taxon>Bacteria</taxon>
        <taxon>Bacillati</taxon>
        <taxon>Cyanobacteriota</taxon>
        <taxon>Cyanophyceae</taxon>
        <taxon>Leptolyngbyales</taxon>
        <taxon>Leptolyngbyaceae</taxon>
        <taxon>Stenomitos</taxon>
    </lineage>
</organism>
<evidence type="ECO:0000256" key="15">
    <source>
        <dbReference type="ARBA" id="ARBA00032932"/>
    </source>
</evidence>
<evidence type="ECO:0000256" key="3">
    <source>
        <dbReference type="ARBA" id="ARBA00012374"/>
    </source>
</evidence>
<dbReference type="PANTHER" id="PTHR30622:SF4">
    <property type="entry name" value="UNDECAPRENYL-DIPHOSPHATASE"/>
    <property type="match status" value="1"/>
</dbReference>
<dbReference type="Proteomes" id="UP000239576">
    <property type="component" value="Unassembled WGS sequence"/>
</dbReference>
<feature type="transmembrane region" description="Helical" evidence="17">
    <location>
        <begin position="215"/>
        <end position="233"/>
    </location>
</feature>
<keyword evidence="10 17" id="KW-1133">Transmembrane helix</keyword>
<comment type="miscellaneous">
    <text evidence="17">Bacitracin is thought to be involved in the inhibition of peptidoglycan synthesis by sequestering undecaprenyl diphosphate, thereby reducing the pool of lipid carrier available.</text>
</comment>
<feature type="transmembrane region" description="Helical" evidence="17">
    <location>
        <begin position="80"/>
        <end position="105"/>
    </location>
</feature>
<keyword evidence="11 17" id="KW-0472">Membrane</keyword>
<dbReference type="HAMAP" id="MF_01006">
    <property type="entry name" value="Undec_diphosphatase"/>
    <property type="match status" value="1"/>
</dbReference>
<dbReference type="EC" id="3.6.1.27" evidence="3 17"/>
<evidence type="ECO:0000256" key="1">
    <source>
        <dbReference type="ARBA" id="ARBA00004651"/>
    </source>
</evidence>
<keyword evidence="12 17" id="KW-0046">Antibiotic resistance</keyword>
<comment type="similarity">
    <text evidence="2 17">Belongs to the UppP family.</text>
</comment>
<evidence type="ECO:0000256" key="18">
    <source>
        <dbReference type="SAM" id="SignalP"/>
    </source>
</evidence>
<gene>
    <name evidence="17" type="primary">uppP</name>
    <name evidence="19" type="ORF">C7B82_11745</name>
</gene>
<keyword evidence="20" id="KW-1185">Reference proteome</keyword>
<feature type="transmembrane region" description="Helical" evidence="17">
    <location>
        <begin position="279"/>
        <end position="298"/>
    </location>
</feature>
<proteinExistence type="inferred from homology"/>
<evidence type="ECO:0000256" key="7">
    <source>
        <dbReference type="ARBA" id="ARBA00022801"/>
    </source>
</evidence>
<keyword evidence="7 17" id="KW-0378">Hydrolase</keyword>
<evidence type="ECO:0000313" key="20">
    <source>
        <dbReference type="Proteomes" id="UP000239576"/>
    </source>
</evidence>
<evidence type="ECO:0000256" key="9">
    <source>
        <dbReference type="ARBA" id="ARBA00022984"/>
    </source>
</evidence>
<accession>A0A2T1E9D6</accession>
<evidence type="ECO:0000256" key="11">
    <source>
        <dbReference type="ARBA" id="ARBA00023136"/>
    </source>
</evidence>
<feature type="transmembrane region" description="Helical" evidence="17">
    <location>
        <begin position="117"/>
        <end position="135"/>
    </location>
</feature>
<evidence type="ECO:0000256" key="6">
    <source>
        <dbReference type="ARBA" id="ARBA00022692"/>
    </source>
</evidence>
<evidence type="ECO:0000256" key="4">
    <source>
        <dbReference type="ARBA" id="ARBA00021581"/>
    </source>
</evidence>
<dbReference type="GO" id="GO:0009252">
    <property type="term" value="P:peptidoglycan biosynthetic process"/>
    <property type="evidence" value="ECO:0007669"/>
    <property type="project" value="UniProtKB-KW"/>
</dbReference>
<evidence type="ECO:0000256" key="8">
    <source>
        <dbReference type="ARBA" id="ARBA00022960"/>
    </source>
</evidence>
<evidence type="ECO:0000256" key="14">
    <source>
        <dbReference type="ARBA" id="ARBA00032707"/>
    </source>
</evidence>
<feature type="signal peptide" evidence="18">
    <location>
        <begin position="1"/>
        <end position="23"/>
    </location>
</feature>